<dbReference type="Proteomes" id="UP000186513">
    <property type="component" value="Unassembled WGS sequence"/>
</dbReference>
<dbReference type="InterPro" id="IPR037026">
    <property type="entry name" value="Vgr_OB-fold_dom_sf"/>
</dbReference>
<dbReference type="EMBL" id="FPKR01000019">
    <property type="protein sequence ID" value="SFZ79533.1"/>
    <property type="molecule type" value="Genomic_DNA"/>
</dbReference>
<evidence type="ECO:0000259" key="1">
    <source>
        <dbReference type="Pfam" id="PF04717"/>
    </source>
</evidence>
<sequence length="595" mass="63659">MAESPQVDTDGVLRVAVYCDGEEQVDLPLIGITVRLAFNRIPWAELLIKDGDMPTGEFELSDRPLFAPGAKVRIAAGFGDALDDIFSGMVIRHGVKIEGQNQARLVVECRDPACKMTLGRRNANFLDQKDSDILSSLVSAHGLSADVADTGATLAELVQYYCSDWDFLLARAEFNGLLVNVTPDKLEIQPPKVDGAAALELAWGRDLYEFSADIDARLQYTETRATAWDAKQQAIVQGNAAKPAALNQQGNLRGSVLAKVSSPDTLQLQTATQQEAATLSTWAKSTQLKAELARIRGHLRCMGNAAAKPGALITVKGVGQRFEGDVFVSAVEHTLVGGYWYADVEFGLAPHWHTERDDVSAPLAAGLLPGVGGLQIGVVLKLDGDPQEAQRIQIKLPVMQASSEGIWARLLSPYASNGFGAFFPPEVGDEVIVGYLNDDPCHPVVLGAVYSAKHQPPYALDAPNDTKAIVTRAQHRIEFNEKDKIVTITTPAQNRVVLDDKDKSILIEDQHANSIKLSSAGIALDSPYDISLSAKGNIKLQASQGISLSAQMDVKASGLNINCEAQVGFVGKGSATAELSAAGQTTVKGGLVMIN</sequence>
<dbReference type="NCBIfam" id="TIGR01646">
    <property type="entry name" value="vgr_GE"/>
    <property type="match status" value="1"/>
</dbReference>
<name>A0A1K2HS61_9NEIS</name>
<organism evidence="2 3">
    <name type="scientific">Chitinimonas taiwanensis DSM 18899</name>
    <dbReference type="NCBI Taxonomy" id="1121279"/>
    <lineage>
        <taxon>Bacteria</taxon>
        <taxon>Pseudomonadati</taxon>
        <taxon>Pseudomonadota</taxon>
        <taxon>Betaproteobacteria</taxon>
        <taxon>Neisseriales</taxon>
        <taxon>Chitinibacteraceae</taxon>
        <taxon>Chitinimonas</taxon>
    </lineage>
</organism>
<dbReference type="Gene3D" id="2.40.50.230">
    <property type="entry name" value="Gp5 N-terminal domain"/>
    <property type="match status" value="1"/>
</dbReference>
<evidence type="ECO:0000313" key="3">
    <source>
        <dbReference type="Proteomes" id="UP000186513"/>
    </source>
</evidence>
<reference evidence="2 3" key="1">
    <citation type="submission" date="2016-11" db="EMBL/GenBank/DDBJ databases">
        <authorList>
            <person name="Jaros S."/>
            <person name="Januszkiewicz K."/>
            <person name="Wedrychowicz H."/>
        </authorList>
    </citation>
    <scope>NUCLEOTIDE SEQUENCE [LARGE SCALE GENOMIC DNA]</scope>
    <source>
        <strain evidence="2 3">DSM 18899</strain>
    </source>
</reference>
<protein>
    <submittedName>
        <fullName evidence="2">Rhs element Vgr protein</fullName>
    </submittedName>
</protein>
<dbReference type="Pfam" id="PF04717">
    <property type="entry name" value="Phage_base_V"/>
    <property type="match status" value="1"/>
</dbReference>
<proteinExistence type="predicted"/>
<keyword evidence="3" id="KW-1185">Reference proteome</keyword>
<dbReference type="Pfam" id="PF05954">
    <property type="entry name" value="Phage_GPD"/>
    <property type="match status" value="1"/>
</dbReference>
<evidence type="ECO:0000313" key="2">
    <source>
        <dbReference type="EMBL" id="SFZ79533.1"/>
    </source>
</evidence>
<dbReference type="InterPro" id="IPR006531">
    <property type="entry name" value="Gp5/Vgr_OB"/>
</dbReference>
<dbReference type="SUPFAM" id="SSF69255">
    <property type="entry name" value="gp5 N-terminal domain-like"/>
    <property type="match status" value="1"/>
</dbReference>
<dbReference type="OrthoDB" id="1907165at2"/>
<dbReference type="RefSeq" id="WP_072430190.1">
    <property type="nucleotide sequence ID" value="NZ_FPKR01000019.1"/>
</dbReference>
<dbReference type="SUPFAM" id="SSF69279">
    <property type="entry name" value="Phage tail proteins"/>
    <property type="match status" value="1"/>
</dbReference>
<dbReference type="STRING" id="1121279.SAMN02745887_03720"/>
<accession>A0A1K2HS61</accession>
<dbReference type="InterPro" id="IPR006533">
    <property type="entry name" value="T6SS_Vgr_RhsGE"/>
</dbReference>
<dbReference type="AlphaFoldDB" id="A0A1K2HS61"/>
<gene>
    <name evidence="2" type="ORF">SAMN02745887_03720</name>
</gene>
<feature type="domain" description="Gp5/Type VI secretion system Vgr protein OB-fold" evidence="1">
    <location>
        <begin position="376"/>
        <end position="450"/>
    </location>
</feature>